<dbReference type="InterPro" id="IPR016007">
    <property type="entry name" value="Alpha_rhamnosid"/>
</dbReference>
<evidence type="ECO:0000313" key="9">
    <source>
        <dbReference type="Proteomes" id="UP001186452"/>
    </source>
</evidence>
<dbReference type="EMBL" id="JAWJZI010000014">
    <property type="protein sequence ID" value="MDV5171614.1"/>
    <property type="molecule type" value="Genomic_DNA"/>
</dbReference>
<dbReference type="GO" id="GO:0016787">
    <property type="term" value="F:hydrolase activity"/>
    <property type="evidence" value="ECO:0007669"/>
    <property type="project" value="UniProtKB-KW"/>
</dbReference>
<dbReference type="InterPro" id="IPR013737">
    <property type="entry name" value="Bac_rhamnosid_N"/>
</dbReference>
<dbReference type="InterPro" id="IPR035398">
    <property type="entry name" value="Bac_rhamnosid_C"/>
</dbReference>
<dbReference type="Pfam" id="PF08531">
    <property type="entry name" value="Bac_rhamnosid_N"/>
    <property type="match status" value="1"/>
</dbReference>
<dbReference type="SUPFAM" id="SSF48208">
    <property type="entry name" value="Six-hairpin glycosidases"/>
    <property type="match status" value="1"/>
</dbReference>
<feature type="domain" description="Alpha-L-rhamnosidase concanavalin-like" evidence="4">
    <location>
        <begin position="214"/>
        <end position="329"/>
    </location>
</feature>
<dbReference type="InterPro" id="IPR008928">
    <property type="entry name" value="6-hairpin_glycosidase_sf"/>
</dbReference>
<protein>
    <recommendedName>
        <fullName evidence="2">alpha-L-rhamnosidase</fullName>
        <ecNumber evidence="2">3.2.1.40</ecNumber>
    </recommendedName>
</protein>
<gene>
    <name evidence="8" type="ORF">R2X38_21685</name>
</gene>
<feature type="domain" description="Bacterial alpha-L-rhamnosidase N-terminal" evidence="5">
    <location>
        <begin position="33"/>
        <end position="194"/>
    </location>
</feature>
<dbReference type="InterPro" id="IPR035396">
    <property type="entry name" value="Bac_rhamnosid6H"/>
</dbReference>
<dbReference type="Pfam" id="PF17389">
    <property type="entry name" value="Bac_rhamnosid6H"/>
    <property type="match status" value="1"/>
</dbReference>
<evidence type="ECO:0000256" key="2">
    <source>
        <dbReference type="ARBA" id="ARBA00012652"/>
    </source>
</evidence>
<comment type="caution">
    <text evidence="8">The sequence shown here is derived from an EMBL/GenBank/DDBJ whole genome shotgun (WGS) entry which is preliminary data.</text>
</comment>
<comment type="catalytic activity">
    <reaction evidence="1">
        <text>Hydrolysis of terminal non-reducing alpha-L-rhamnose residues in alpha-L-rhamnosides.</text>
        <dbReference type="EC" id="3.2.1.40"/>
    </reaction>
</comment>
<feature type="domain" description="Alpha-L-rhamnosidase C-terminal" evidence="7">
    <location>
        <begin position="684"/>
        <end position="738"/>
    </location>
</feature>
<evidence type="ECO:0000256" key="1">
    <source>
        <dbReference type="ARBA" id="ARBA00001445"/>
    </source>
</evidence>
<dbReference type="Gene3D" id="1.50.10.10">
    <property type="match status" value="1"/>
</dbReference>
<evidence type="ECO:0000259" key="7">
    <source>
        <dbReference type="Pfam" id="PF17390"/>
    </source>
</evidence>
<accession>A0ABU3ZNB4</accession>
<evidence type="ECO:0000259" key="6">
    <source>
        <dbReference type="Pfam" id="PF17389"/>
    </source>
</evidence>
<feature type="domain" description="Alpha-L-rhamnosidase six-hairpin glycosidase" evidence="6">
    <location>
        <begin position="338"/>
        <end position="669"/>
    </location>
</feature>
<dbReference type="InterPro" id="IPR008902">
    <property type="entry name" value="Rhamnosid_concanavalin"/>
</dbReference>
<sequence length="783" mass="87869">MTKQTPWVDDQQYYDDRRNLVIKKSLHVSDATEEAYINIVGLGYYNLYINGNKVSNYELNNDWTNYSKIVYYDTFDILAYLKQGENEILVELANGWYHPAPVTLFGKYNLRNNLTTGQPMLLAEVIVREQEHEHTFATDESWVVAEGPYLFNNMYLGEVIDFRLINRDGGKIELLDTEWVNVVETTGPEGVLKPSFIDKITRSRELTPAEVYSLEPTRHIIDFGEMVSGFIDASFTGKDGLVVEFLYSEEINADKTLNTDSTLAGFVGKEVAENVIVPGGEGAPARAEQRDRCICRDGVMSFSNQFTYHSFRYVEVTGLTLAQLNHVKAVYAHTSLNDVGHFHCSDNDLNYLYQVAKTTKLNNIHSVIEDCARERLAYGGDMVALANSQAMMFDSANLYEKTIDDFIADRMDNGGFPETAPFMGIQTKGTGEGAGPLGWQLAVPYLLKTHYRYYGNIELVKRVFPYLEAQLTHIKILNADDIADFCLGDWGSKIADQDNVKWGSPALSFTAACFYYYHLNLLTEFAAILGLADKRADYQQQADSVKSGLVEKYRNDDGSYADKSQTSYVFALYFELESDHQQLVASLDKLVRSAGYDVECGIFGQSFFYTLAHKYDFNHLVQPWLNNALGLKHMLDDGNGALKEFFGDNFNGSCNHAMFSSYISWFYNGLAGIAVCDDACGADKVVVKPYLASNIAEVKASYLSASGKVGCQWLQNSGITHLSVQVPAGVKECTLILDRKYLSTISPENIKYLDEKHVHIDITGINELNLELNTDLVSAEECC</sequence>
<evidence type="ECO:0000259" key="4">
    <source>
        <dbReference type="Pfam" id="PF05592"/>
    </source>
</evidence>
<organism evidence="8 9">
    <name type="scientific">Photobacterium rosenbergii</name>
    <dbReference type="NCBI Taxonomy" id="294936"/>
    <lineage>
        <taxon>Bacteria</taxon>
        <taxon>Pseudomonadati</taxon>
        <taxon>Pseudomonadota</taxon>
        <taxon>Gammaproteobacteria</taxon>
        <taxon>Vibrionales</taxon>
        <taxon>Vibrionaceae</taxon>
        <taxon>Photobacterium</taxon>
    </lineage>
</organism>
<evidence type="ECO:0000313" key="8">
    <source>
        <dbReference type="EMBL" id="MDV5171614.1"/>
    </source>
</evidence>
<dbReference type="InterPro" id="IPR012341">
    <property type="entry name" value="6hp_glycosidase-like_sf"/>
</dbReference>
<dbReference type="PANTHER" id="PTHR33307:SF6">
    <property type="entry name" value="ALPHA-RHAMNOSIDASE (EUROFUNG)-RELATED"/>
    <property type="match status" value="1"/>
</dbReference>
<dbReference type="Gene3D" id="2.60.420.10">
    <property type="entry name" value="Maltose phosphorylase, domain 3"/>
    <property type="match status" value="1"/>
</dbReference>
<dbReference type="Pfam" id="PF05592">
    <property type="entry name" value="Bac_rhamnosid"/>
    <property type="match status" value="1"/>
</dbReference>
<dbReference type="Proteomes" id="UP001186452">
    <property type="component" value="Unassembled WGS sequence"/>
</dbReference>
<evidence type="ECO:0000259" key="5">
    <source>
        <dbReference type="Pfam" id="PF08531"/>
    </source>
</evidence>
<keyword evidence="3 8" id="KW-0378">Hydrolase</keyword>
<dbReference type="EC" id="3.2.1.40" evidence="2"/>
<proteinExistence type="predicted"/>
<dbReference type="PANTHER" id="PTHR33307">
    <property type="entry name" value="ALPHA-RHAMNOSIDASE (EUROFUNG)"/>
    <property type="match status" value="1"/>
</dbReference>
<reference evidence="8 9" key="1">
    <citation type="submission" date="2023-10" db="EMBL/GenBank/DDBJ databases">
        <title>Marine bacteria isolated from horseshoe crab.</title>
        <authorList>
            <person name="Cheng T.H."/>
        </authorList>
    </citation>
    <scope>NUCLEOTIDE SEQUENCE [LARGE SCALE GENOMIC DNA]</scope>
    <source>
        <strain evidence="8 9">HSC6</strain>
    </source>
</reference>
<name>A0ABU3ZNB4_9GAMM</name>
<dbReference type="Pfam" id="PF17390">
    <property type="entry name" value="Bac_rhamnosid_C"/>
    <property type="match status" value="1"/>
</dbReference>
<evidence type="ECO:0000256" key="3">
    <source>
        <dbReference type="ARBA" id="ARBA00022801"/>
    </source>
</evidence>
<keyword evidence="9" id="KW-1185">Reference proteome</keyword>
<dbReference type="Gene3D" id="2.60.120.260">
    <property type="entry name" value="Galactose-binding domain-like"/>
    <property type="match status" value="2"/>
</dbReference>